<dbReference type="KEGG" id="egt:105964615"/>
<evidence type="ECO:0000313" key="2">
    <source>
        <dbReference type="EMBL" id="EYU31471.1"/>
    </source>
</evidence>
<name>A0A022QUB6_ERYGU</name>
<dbReference type="STRING" id="4155.A0A022QUB6"/>
<dbReference type="OMA" id="VIATMFN"/>
<dbReference type="Pfam" id="PF03140">
    <property type="entry name" value="DUF247"/>
    <property type="match status" value="1"/>
</dbReference>
<keyword evidence="3" id="KW-1185">Reference proteome</keyword>
<keyword evidence="1" id="KW-0472">Membrane</keyword>
<dbReference type="eggNOG" id="ENOG502QRKH">
    <property type="taxonomic scope" value="Eukaryota"/>
</dbReference>
<accession>A0A022QUB6</accession>
<feature type="transmembrane region" description="Helical" evidence="1">
    <location>
        <begin position="399"/>
        <end position="423"/>
    </location>
</feature>
<keyword evidence="1" id="KW-1133">Transmembrane helix</keyword>
<dbReference type="OrthoDB" id="672127at2759"/>
<organism evidence="2 3">
    <name type="scientific">Erythranthe guttata</name>
    <name type="common">Yellow monkey flower</name>
    <name type="synonym">Mimulus guttatus</name>
    <dbReference type="NCBI Taxonomy" id="4155"/>
    <lineage>
        <taxon>Eukaryota</taxon>
        <taxon>Viridiplantae</taxon>
        <taxon>Streptophyta</taxon>
        <taxon>Embryophyta</taxon>
        <taxon>Tracheophyta</taxon>
        <taxon>Spermatophyta</taxon>
        <taxon>Magnoliopsida</taxon>
        <taxon>eudicotyledons</taxon>
        <taxon>Gunneridae</taxon>
        <taxon>Pentapetalae</taxon>
        <taxon>asterids</taxon>
        <taxon>lamiids</taxon>
        <taxon>Lamiales</taxon>
        <taxon>Phrymaceae</taxon>
        <taxon>Erythranthe</taxon>
    </lineage>
</organism>
<dbReference type="PANTHER" id="PTHR31170:SF17">
    <property type="match status" value="1"/>
</dbReference>
<dbReference type="InterPro" id="IPR004158">
    <property type="entry name" value="DUF247_pln"/>
</dbReference>
<protein>
    <submittedName>
        <fullName evidence="2">Uncharacterized protein</fullName>
    </submittedName>
</protein>
<gene>
    <name evidence="2" type="ORF">MIMGU_mgv1a022973mg</name>
</gene>
<dbReference type="PANTHER" id="PTHR31170">
    <property type="entry name" value="BNAC04G53230D PROTEIN"/>
    <property type="match status" value="1"/>
</dbReference>
<reference evidence="2 3" key="1">
    <citation type="journal article" date="2013" name="Proc. Natl. Acad. Sci. U.S.A.">
        <title>Fine-scale variation in meiotic recombination in Mimulus inferred from population shotgun sequencing.</title>
        <authorList>
            <person name="Hellsten U."/>
            <person name="Wright K.M."/>
            <person name="Jenkins J."/>
            <person name="Shu S."/>
            <person name="Yuan Y."/>
            <person name="Wessler S.R."/>
            <person name="Schmutz J."/>
            <person name="Willis J.H."/>
            <person name="Rokhsar D.S."/>
        </authorList>
    </citation>
    <scope>NUCLEOTIDE SEQUENCE [LARGE SCALE GENOMIC DNA]</scope>
    <source>
        <strain evidence="3">cv. DUN x IM62</strain>
    </source>
</reference>
<dbReference type="PhylomeDB" id="A0A022QUB6"/>
<dbReference type="EMBL" id="KI630969">
    <property type="protein sequence ID" value="EYU31471.1"/>
    <property type="molecule type" value="Genomic_DNA"/>
</dbReference>
<evidence type="ECO:0000256" key="1">
    <source>
        <dbReference type="SAM" id="Phobius"/>
    </source>
</evidence>
<proteinExistence type="predicted"/>
<dbReference type="AlphaFoldDB" id="A0A022QUB6"/>
<sequence length="426" mass="50118">MGSNDVIQACTRNLSQKLTQLTMSQSQCTIYRVHKHLRNVNMKAYEPEVVSIGPYHRDKDNLTMMEDKKLCYLHLLLQRKNESIENYVAAIEPFEFEARKCYAEPISLNAVEFIEMLVLDGCFIIDLVRKCNMIYLREKNDSIFLMDWIINSLQRDLMLFENQVPFFILCKLFDLIEVPNQHSRLIYLLLNFFNSLFPGKVYRDSKDRSSAEVIKHLLDLIHSNWHPSFDWLDFEKNKKSEKKRWRFVNNATELRETNVKFKRIEGISLFDIRFQDGNMLLAPLTIEDRTESLFRNLMAYEQYFGDSQISYVTDYVKFLDCLIDSSRDVSILSWHGIIDNWLGDDEVVANMFNKLTDSIAGPGIRFVYADVFEDVNKHCNRRRNKWMAKLRRNYMNSPWAVISILFAVVLLLLTVAQTVCSILQVV</sequence>
<keyword evidence="1" id="KW-0812">Transmembrane</keyword>
<evidence type="ECO:0000313" key="3">
    <source>
        <dbReference type="Proteomes" id="UP000030748"/>
    </source>
</evidence>
<dbReference type="Proteomes" id="UP000030748">
    <property type="component" value="Unassembled WGS sequence"/>
</dbReference>